<accession>A0AAN7U4S2</accession>
<dbReference type="SUPFAM" id="SSF46565">
    <property type="entry name" value="Chaperone J-domain"/>
    <property type="match status" value="1"/>
</dbReference>
<keyword evidence="2" id="KW-1133">Transmembrane helix</keyword>
<feature type="transmembrane region" description="Helical" evidence="2">
    <location>
        <begin position="421"/>
        <end position="441"/>
    </location>
</feature>
<feature type="transmembrane region" description="Helical" evidence="2">
    <location>
        <begin position="100"/>
        <end position="119"/>
    </location>
</feature>
<feature type="domain" description="J" evidence="3">
    <location>
        <begin position="22"/>
        <end position="83"/>
    </location>
</feature>
<evidence type="ECO:0000313" key="4">
    <source>
        <dbReference type="EMBL" id="KAK5581950.1"/>
    </source>
</evidence>
<proteinExistence type="predicted"/>
<dbReference type="SMART" id="SM00271">
    <property type="entry name" value="DnaJ"/>
    <property type="match status" value="1"/>
</dbReference>
<protein>
    <recommendedName>
        <fullName evidence="3">J domain-containing protein</fullName>
    </recommendedName>
</protein>
<sequence length="473" mass="55255">MSSYNDQSTFIMGIFETNRYPKFYEILECDVDCTQSTIREQYRILSLRHHPDRGGSTSKMSKLNEAYDVLSDPTKRQIYNTLGSDFIIEKVETYLKYQRVFLDYFPLFSTLYLVSLFNIKDIELHYSSGNPFGKIDKRLGYLHILGFPLAHFFFEKSVYKLLSAKKGFYDKDGNSEKQGISKYISGINILAEAAATIISAPFEIAAHNAYDANFKIKHLSDFFTFSAKRSHDATRITNLKNFTPLEMTKHQSVLGKLFLNIKFYFRSYKLSYNDIFYFVAQRLGIIVLTDFLTYLSEYCENQFLITDEQYRHNIHYRDIIIEAFRKQRKEYEISIQPYSKNNNNDNDNDNDNSNNNNNYINNNSDDEDYHLDEVEYQKDLGSVVAKRNTYKVLSWTLYFASYCVPGIIFSARMALSKDKEPVSIGNLFIASIAYSAPSFLYDQTYKNLFKFTQKSNSLIKDFIDVLYKSTKKN</sequence>
<dbReference type="InterPro" id="IPR050817">
    <property type="entry name" value="DjlA_DnaK_co-chaperone"/>
</dbReference>
<evidence type="ECO:0000259" key="3">
    <source>
        <dbReference type="PROSITE" id="PS50076"/>
    </source>
</evidence>
<evidence type="ECO:0000313" key="5">
    <source>
        <dbReference type="Proteomes" id="UP001344447"/>
    </source>
</evidence>
<comment type="caution">
    <text evidence="4">The sequence shown here is derived from an EMBL/GenBank/DDBJ whole genome shotgun (WGS) entry which is preliminary data.</text>
</comment>
<reference evidence="4 5" key="1">
    <citation type="submission" date="2023-11" db="EMBL/GenBank/DDBJ databases">
        <title>Dfirmibasis_genome.</title>
        <authorList>
            <person name="Edelbroek B."/>
            <person name="Kjellin J."/>
            <person name="Jerlstrom-Hultqvist J."/>
            <person name="Soderbom F."/>
        </authorList>
    </citation>
    <scope>NUCLEOTIDE SEQUENCE [LARGE SCALE GENOMIC DNA]</scope>
    <source>
        <strain evidence="4 5">TNS-C-14</strain>
    </source>
</reference>
<evidence type="ECO:0000256" key="1">
    <source>
        <dbReference type="SAM" id="MobiDB-lite"/>
    </source>
</evidence>
<dbReference type="PROSITE" id="PS50076">
    <property type="entry name" value="DNAJ_2"/>
    <property type="match status" value="1"/>
</dbReference>
<keyword evidence="2" id="KW-0812">Transmembrane</keyword>
<keyword evidence="2" id="KW-0472">Membrane</keyword>
<dbReference type="InterPro" id="IPR001623">
    <property type="entry name" value="DnaJ_domain"/>
</dbReference>
<evidence type="ECO:0000256" key="2">
    <source>
        <dbReference type="SAM" id="Phobius"/>
    </source>
</evidence>
<name>A0AAN7U4S2_9MYCE</name>
<dbReference type="AlphaFoldDB" id="A0AAN7U4S2"/>
<dbReference type="PANTHER" id="PTHR24074">
    <property type="entry name" value="CO-CHAPERONE PROTEIN DJLA"/>
    <property type="match status" value="1"/>
</dbReference>
<dbReference type="CDD" id="cd06257">
    <property type="entry name" value="DnaJ"/>
    <property type="match status" value="1"/>
</dbReference>
<feature type="compositionally biased region" description="Low complexity" evidence="1">
    <location>
        <begin position="341"/>
        <end position="363"/>
    </location>
</feature>
<feature type="region of interest" description="Disordered" evidence="1">
    <location>
        <begin position="336"/>
        <end position="364"/>
    </location>
</feature>
<dbReference type="PRINTS" id="PR00625">
    <property type="entry name" value="JDOMAIN"/>
</dbReference>
<gene>
    <name evidence="4" type="ORF">RB653_003531</name>
</gene>
<organism evidence="4 5">
    <name type="scientific">Dictyostelium firmibasis</name>
    <dbReference type="NCBI Taxonomy" id="79012"/>
    <lineage>
        <taxon>Eukaryota</taxon>
        <taxon>Amoebozoa</taxon>
        <taxon>Evosea</taxon>
        <taxon>Eumycetozoa</taxon>
        <taxon>Dictyostelia</taxon>
        <taxon>Dictyosteliales</taxon>
        <taxon>Dictyosteliaceae</taxon>
        <taxon>Dictyostelium</taxon>
    </lineage>
</organism>
<dbReference type="Pfam" id="PF00226">
    <property type="entry name" value="DnaJ"/>
    <property type="match status" value="1"/>
</dbReference>
<feature type="transmembrane region" description="Helical" evidence="2">
    <location>
        <begin position="139"/>
        <end position="159"/>
    </location>
</feature>
<feature type="transmembrane region" description="Helical" evidence="2">
    <location>
        <begin position="395"/>
        <end position="415"/>
    </location>
</feature>
<dbReference type="Proteomes" id="UP001344447">
    <property type="component" value="Unassembled WGS sequence"/>
</dbReference>
<keyword evidence="5" id="KW-1185">Reference proteome</keyword>
<dbReference type="Gene3D" id="1.10.287.110">
    <property type="entry name" value="DnaJ domain"/>
    <property type="match status" value="1"/>
</dbReference>
<dbReference type="EMBL" id="JAVFKY010000001">
    <property type="protein sequence ID" value="KAK5581950.1"/>
    <property type="molecule type" value="Genomic_DNA"/>
</dbReference>
<dbReference type="InterPro" id="IPR036869">
    <property type="entry name" value="J_dom_sf"/>
</dbReference>